<keyword evidence="1" id="KW-0949">S-adenosyl-L-methionine</keyword>
<keyword evidence="1" id="KW-0808">Transferase</keyword>
<dbReference type="Gene3D" id="3.40.50.12760">
    <property type="match status" value="1"/>
</dbReference>
<comment type="caution">
    <text evidence="4">The sequence shown here is derived from an EMBL/GenBank/DDBJ whole genome shotgun (WGS) entry which is preliminary data.</text>
</comment>
<dbReference type="AlphaFoldDB" id="A0A9N9INQ2"/>
<accession>A0A9N9INQ2</accession>
<comment type="function">
    <text evidence="1">S-adenosyl-L-methionine-dependent methyltransferase that mediates RNA cap1 2'-O-ribose methylation to the 5'-cap structure of RNAs. Methylates the ribose of the first nucleotide of a m(7)GpppG-capped mRNA to produce m(7)GpppNmp (cap1).</text>
</comment>
<dbReference type="InterPro" id="IPR050851">
    <property type="entry name" value="mRNA_Cap_2O-Ribose_MeTrfase"/>
</dbReference>
<dbReference type="EC" id="2.1.1.57" evidence="1"/>
<evidence type="ECO:0000256" key="1">
    <source>
        <dbReference type="RuleBase" id="RU368012"/>
    </source>
</evidence>
<feature type="compositionally biased region" description="Basic and acidic residues" evidence="2">
    <location>
        <begin position="35"/>
        <end position="91"/>
    </location>
</feature>
<keyword evidence="1" id="KW-0506">mRNA capping</keyword>
<comment type="catalytic activity">
    <reaction evidence="1">
        <text>a 5'-end (N(7)-methyl 5'-triphosphoguanosine)-ribonucleoside in mRNA + S-adenosyl-L-methionine = a 5'-end (N(7)-methyl 5'-triphosphoguanosine)-(2'-O-methyl-ribonucleoside) in mRNA + S-adenosyl-L-homocysteine + H(+)</text>
        <dbReference type="Rhea" id="RHEA:67020"/>
        <dbReference type="Rhea" id="RHEA-COMP:17167"/>
        <dbReference type="Rhea" id="RHEA-COMP:17168"/>
        <dbReference type="ChEBI" id="CHEBI:15378"/>
        <dbReference type="ChEBI" id="CHEBI:57856"/>
        <dbReference type="ChEBI" id="CHEBI:59789"/>
        <dbReference type="ChEBI" id="CHEBI:156461"/>
        <dbReference type="ChEBI" id="CHEBI:167609"/>
        <dbReference type="EC" id="2.1.1.57"/>
    </reaction>
</comment>
<gene>
    <name evidence="4" type="ORF">AMORRO_LOCUS14794</name>
</gene>
<dbReference type="EMBL" id="CAJVPV010031183">
    <property type="protein sequence ID" value="CAG8742303.1"/>
    <property type="molecule type" value="Genomic_DNA"/>
</dbReference>
<feature type="non-terminal residue" evidence="4">
    <location>
        <position position="1"/>
    </location>
</feature>
<protein>
    <recommendedName>
        <fullName evidence="1">Cap-specific mRNA (nucleoside-2'-O-)-methyltransferase 1</fullName>
        <ecNumber evidence="1">2.1.1.57</ecNumber>
    </recommendedName>
    <alternativeName>
        <fullName evidence="1">Cap1 2'O-ribose methyltransferase 1</fullName>
    </alternativeName>
</protein>
<reference evidence="4" key="1">
    <citation type="submission" date="2021-06" db="EMBL/GenBank/DDBJ databases">
        <authorList>
            <person name="Kallberg Y."/>
            <person name="Tangrot J."/>
            <person name="Rosling A."/>
        </authorList>
    </citation>
    <scope>NUCLEOTIDE SEQUENCE</scope>
    <source>
        <strain evidence="4">CL551</strain>
    </source>
</reference>
<proteinExistence type="predicted"/>
<dbReference type="OrthoDB" id="10251234at2759"/>
<feature type="non-terminal residue" evidence="4">
    <location>
        <position position="294"/>
    </location>
</feature>
<dbReference type="PANTHER" id="PTHR16121:SF0">
    <property type="entry name" value="CAP-SPECIFIC MRNA (NUCLEOSIDE-2'-O-)-METHYLTRANSFERASE 1"/>
    <property type="match status" value="1"/>
</dbReference>
<dbReference type="GO" id="GO:0005737">
    <property type="term" value="C:cytoplasm"/>
    <property type="evidence" value="ECO:0007669"/>
    <property type="project" value="TreeGrafter"/>
</dbReference>
<comment type="subcellular location">
    <subcellularLocation>
        <location evidence="1">Nucleus</location>
    </subcellularLocation>
</comment>
<name>A0A9N9INQ2_9GLOM</name>
<dbReference type="Pfam" id="PF01728">
    <property type="entry name" value="FtsJ"/>
    <property type="match status" value="1"/>
</dbReference>
<feature type="domain" description="Ribosomal RNA methyltransferase FtsJ" evidence="3">
    <location>
        <begin position="193"/>
        <end position="294"/>
    </location>
</feature>
<dbReference type="Proteomes" id="UP000789342">
    <property type="component" value="Unassembled WGS sequence"/>
</dbReference>
<organism evidence="4 5">
    <name type="scientific">Acaulospora morrowiae</name>
    <dbReference type="NCBI Taxonomy" id="94023"/>
    <lineage>
        <taxon>Eukaryota</taxon>
        <taxon>Fungi</taxon>
        <taxon>Fungi incertae sedis</taxon>
        <taxon>Mucoromycota</taxon>
        <taxon>Glomeromycotina</taxon>
        <taxon>Glomeromycetes</taxon>
        <taxon>Diversisporales</taxon>
        <taxon>Acaulosporaceae</taxon>
        <taxon>Acaulospora</taxon>
    </lineage>
</organism>
<keyword evidence="1" id="KW-0507">mRNA processing</keyword>
<feature type="compositionally biased region" description="Low complexity" evidence="2">
    <location>
        <begin position="97"/>
        <end position="106"/>
    </location>
</feature>
<evidence type="ECO:0000313" key="5">
    <source>
        <dbReference type="Proteomes" id="UP000789342"/>
    </source>
</evidence>
<dbReference type="GO" id="GO:0003676">
    <property type="term" value="F:nucleic acid binding"/>
    <property type="evidence" value="ECO:0007669"/>
    <property type="project" value="UniProtKB-UniRule"/>
</dbReference>
<evidence type="ECO:0000259" key="3">
    <source>
        <dbReference type="Pfam" id="PF01728"/>
    </source>
</evidence>
<dbReference type="PANTHER" id="PTHR16121">
    <property type="entry name" value="CAP-SPECIFIC MRNA (NUCLEOSIDE-2'-O-)-METHYLTRANSFERASE 1-RELATED"/>
    <property type="match status" value="1"/>
</dbReference>
<dbReference type="GO" id="GO:0006370">
    <property type="term" value="P:7-methylguanosine mRNA capping"/>
    <property type="evidence" value="ECO:0007669"/>
    <property type="project" value="UniProtKB-UniRule"/>
</dbReference>
<keyword evidence="1" id="KW-0489">Methyltransferase</keyword>
<dbReference type="GO" id="GO:0032259">
    <property type="term" value="P:methylation"/>
    <property type="evidence" value="ECO:0007669"/>
    <property type="project" value="UniProtKB-KW"/>
</dbReference>
<feature type="region of interest" description="Disordered" evidence="2">
    <location>
        <begin position="21"/>
        <end position="123"/>
    </location>
</feature>
<sequence>RDPEYRDTILESLIPIPSVETCPPLQQFYQNRPNRNHEGRHSNHEGRYSNHEGRYSNHDEGRYSNHEGRHSNHEGSGHRGSDYRDKRDSNYRDSNNTHHNPSHHSLPPNPFAAPHPTHNVSDARLNPKRSKIELPNQKVSFLACQINEPISGLNMKIGPILEPDYNQFCMKEIVESLLEEKVGLTGIKRYDPVKDLEFRFADLCGGPGGFAEYLLWRKNSLGERIFGWGITLTGEQDYDLNRFNPDSMVNFCFKRVYGKDKTGDLYKEENINQFVNIVMEDTKGVGVDLITADG</sequence>
<dbReference type="InterPro" id="IPR002877">
    <property type="entry name" value="RNA_MeTrfase_FtsJ_dom"/>
</dbReference>
<evidence type="ECO:0000256" key="2">
    <source>
        <dbReference type="SAM" id="MobiDB-lite"/>
    </source>
</evidence>
<dbReference type="GO" id="GO:0005634">
    <property type="term" value="C:nucleus"/>
    <property type="evidence" value="ECO:0007669"/>
    <property type="project" value="UniProtKB-SubCell"/>
</dbReference>
<keyword evidence="5" id="KW-1185">Reference proteome</keyword>
<evidence type="ECO:0000313" key="4">
    <source>
        <dbReference type="EMBL" id="CAG8742303.1"/>
    </source>
</evidence>
<dbReference type="GO" id="GO:0016556">
    <property type="term" value="P:mRNA modification"/>
    <property type="evidence" value="ECO:0007669"/>
    <property type="project" value="UniProtKB-UniRule"/>
</dbReference>
<keyword evidence="1" id="KW-0539">Nucleus</keyword>
<dbReference type="GO" id="GO:0004483">
    <property type="term" value="F:methyltransferase cap1 activity"/>
    <property type="evidence" value="ECO:0007669"/>
    <property type="project" value="UniProtKB-UniRule"/>
</dbReference>